<sequence length="782" mass="88666">MQLLKHFKELTVHPKNAQELKGLILQLAIQGKLTKQWREQNPNVEPASVLLERIQKEKAQLVKEKKIKKEKPLPEIEEDEIPFDLPQKWCFSRLGSMGLINPRNTIADNLEIGFVPMRDISQTFSSVPKFEIKEWLSVKKAFTHFRENDVAFAKITPCFENSKACVFKGLPNGFGAGTTELHVFRKVTEEVHSEFVYCIVKSPLFLKNGEDKMTGSAGQKRVPKDYFSHYLIGLPPFEEQKAIVATVNQLFEEVEALEKQTQARVQLKEDFVTSALQQLATGDTVKEWSFLQAHFKTFFTEKTAVKKLRETILQLAVQGKLTHHWRLQNSPPLEEYPEGEVFNSPPLEGCPQGGVVHTAPDKSSQDKVVKRNAKNYFSLPYNPALKERAKALRKAGNLSEVLFWNEVKRKQFKGLDFDRQKIIGNYIVDFYCPNCQVVIEIDGSSHDHKQAYDAKRDAYLEGLGLTVIHIPDIDIKKKLAYTMNALMEHPALVVGEADAVVSPHAAETVRAAEPPRAGESVRAAEPPRPAGTPPEEGNWEPASVLLERIKTEKEQLIRDKKIKKEKPLPPITDEEIPYPLPKGWVWCRLGDLMSITGGVAKGKNVKGEIIVSPYLRVANVQRGFLNLDLVKEIAVSSIDYKKYQIEIGDLLMIEGGDPDKVGRCAIWNDEIQGCIHQNHVFRVRGYLKGVLFNRFLMEFINSPNTRRYYEDCAKRTTNLASINKTQMRSTPIALPPKEEQKAIVEKVNAMMGLCDALEQEIEQSTTQVEQLMQSCLREVFEG</sequence>
<dbReference type="Gene3D" id="3.90.220.20">
    <property type="entry name" value="DNA methylase specificity domains"/>
    <property type="match status" value="3"/>
</dbReference>
<dbReference type="CDD" id="cd17260">
    <property type="entry name" value="RMtype1_S_EcoEI-TRD1-CR1_like"/>
    <property type="match status" value="1"/>
</dbReference>
<dbReference type="PANTHER" id="PTHR43140">
    <property type="entry name" value="TYPE-1 RESTRICTION ENZYME ECOKI SPECIFICITY PROTEIN"/>
    <property type="match status" value="1"/>
</dbReference>
<feature type="domain" description="Type I restriction modification DNA specificity" evidence="5">
    <location>
        <begin position="86"/>
        <end position="265"/>
    </location>
</feature>
<dbReference type="SUPFAM" id="SSF116734">
    <property type="entry name" value="DNA methylase specificity domain"/>
    <property type="match status" value="2"/>
</dbReference>
<comment type="similarity">
    <text evidence="1">Belongs to the type-I restriction system S methylase family.</text>
</comment>
<evidence type="ECO:0000313" key="8">
    <source>
        <dbReference type="Proteomes" id="UP001065174"/>
    </source>
</evidence>
<reference evidence="7" key="1">
    <citation type="submission" date="2022-09" db="EMBL/GenBank/DDBJ databases">
        <title>Comparative genomics and taxonomic characterization of three novel marine species of genus Reichenbachiella exhibiting antioxidant and polysaccharide degradation activities.</title>
        <authorList>
            <person name="Muhammad N."/>
            <person name="Lee Y.-J."/>
            <person name="Ko J."/>
            <person name="Kim S.-G."/>
        </authorList>
    </citation>
    <scope>NUCLEOTIDE SEQUENCE</scope>
    <source>
        <strain evidence="7">BKB1-1</strain>
    </source>
</reference>
<protein>
    <submittedName>
        <fullName evidence="7">DUF559 domain-containing protein</fullName>
    </submittedName>
</protein>
<dbReference type="EMBL" id="CP106679">
    <property type="protein sequence ID" value="UXP31146.1"/>
    <property type="molecule type" value="Genomic_DNA"/>
</dbReference>
<evidence type="ECO:0000256" key="2">
    <source>
        <dbReference type="ARBA" id="ARBA00022747"/>
    </source>
</evidence>
<evidence type="ECO:0000256" key="4">
    <source>
        <dbReference type="SAM" id="MobiDB-lite"/>
    </source>
</evidence>
<dbReference type="InterPro" id="IPR007569">
    <property type="entry name" value="DUF559"/>
</dbReference>
<dbReference type="InterPro" id="IPR051212">
    <property type="entry name" value="Type-I_RE_S_subunit"/>
</dbReference>
<evidence type="ECO:0000256" key="3">
    <source>
        <dbReference type="ARBA" id="ARBA00023125"/>
    </source>
</evidence>
<evidence type="ECO:0000313" key="7">
    <source>
        <dbReference type="EMBL" id="UXP31146.1"/>
    </source>
</evidence>
<dbReference type="Pfam" id="PF04480">
    <property type="entry name" value="DUF559"/>
    <property type="match status" value="1"/>
</dbReference>
<gene>
    <name evidence="7" type="ORF">N6H18_12385</name>
</gene>
<keyword evidence="8" id="KW-1185">Reference proteome</keyword>
<evidence type="ECO:0000259" key="5">
    <source>
        <dbReference type="Pfam" id="PF01420"/>
    </source>
</evidence>
<keyword evidence="3" id="KW-0238">DNA-binding</keyword>
<dbReference type="RefSeq" id="WP_262308589.1">
    <property type="nucleotide sequence ID" value="NZ_CP106679.1"/>
</dbReference>
<dbReference type="Gene3D" id="3.40.960.10">
    <property type="entry name" value="VSR Endonuclease"/>
    <property type="match status" value="1"/>
</dbReference>
<evidence type="ECO:0000259" key="6">
    <source>
        <dbReference type="Pfam" id="PF04480"/>
    </source>
</evidence>
<keyword evidence="2" id="KW-0680">Restriction system</keyword>
<dbReference type="Proteomes" id="UP001065174">
    <property type="component" value="Chromosome"/>
</dbReference>
<proteinExistence type="inferred from homology"/>
<dbReference type="CDD" id="cd01038">
    <property type="entry name" value="Endonuclease_DUF559"/>
    <property type="match status" value="1"/>
</dbReference>
<accession>A0ABY6CKU1</accession>
<dbReference type="Pfam" id="PF01420">
    <property type="entry name" value="Methylase_S"/>
    <property type="match status" value="2"/>
</dbReference>
<feature type="domain" description="DUF559" evidence="6">
    <location>
        <begin position="385"/>
        <end position="484"/>
    </location>
</feature>
<dbReference type="CDD" id="cd17253">
    <property type="entry name" value="RMtype1_S_Eco933I-TRD2-CR2_like"/>
    <property type="match status" value="1"/>
</dbReference>
<dbReference type="InterPro" id="IPR047216">
    <property type="entry name" value="Endonuclease_DUF559_bact"/>
</dbReference>
<organism evidence="7 8">
    <name type="scientific">Reichenbachiella agarivorans</name>
    <dbReference type="NCBI Taxonomy" id="2979464"/>
    <lineage>
        <taxon>Bacteria</taxon>
        <taxon>Pseudomonadati</taxon>
        <taxon>Bacteroidota</taxon>
        <taxon>Cytophagia</taxon>
        <taxon>Cytophagales</taxon>
        <taxon>Reichenbachiellaceae</taxon>
        <taxon>Reichenbachiella</taxon>
    </lineage>
</organism>
<name>A0ABY6CKU1_9BACT</name>
<dbReference type="SUPFAM" id="SSF52980">
    <property type="entry name" value="Restriction endonuclease-like"/>
    <property type="match status" value="1"/>
</dbReference>
<dbReference type="InterPro" id="IPR044946">
    <property type="entry name" value="Restrct_endonuc_typeI_TRD_sf"/>
</dbReference>
<feature type="region of interest" description="Disordered" evidence="4">
    <location>
        <begin position="508"/>
        <end position="539"/>
    </location>
</feature>
<evidence type="ECO:0000256" key="1">
    <source>
        <dbReference type="ARBA" id="ARBA00010923"/>
    </source>
</evidence>
<feature type="domain" description="Type I restriction modification DNA specificity" evidence="5">
    <location>
        <begin position="581"/>
        <end position="763"/>
    </location>
</feature>
<dbReference type="PANTHER" id="PTHR43140:SF1">
    <property type="entry name" value="TYPE I RESTRICTION ENZYME ECOKI SPECIFICITY SUBUNIT"/>
    <property type="match status" value="1"/>
</dbReference>
<dbReference type="InterPro" id="IPR011335">
    <property type="entry name" value="Restrct_endonuc-II-like"/>
</dbReference>
<dbReference type="InterPro" id="IPR000055">
    <property type="entry name" value="Restrct_endonuc_typeI_TRD"/>
</dbReference>